<organism evidence="4 5">
    <name type="scientific">Thalassobaculum fulvum</name>
    <dbReference type="NCBI Taxonomy" id="1633335"/>
    <lineage>
        <taxon>Bacteria</taxon>
        <taxon>Pseudomonadati</taxon>
        <taxon>Pseudomonadota</taxon>
        <taxon>Alphaproteobacteria</taxon>
        <taxon>Rhodospirillales</taxon>
        <taxon>Thalassobaculaceae</taxon>
        <taxon>Thalassobaculum</taxon>
    </lineage>
</organism>
<evidence type="ECO:0000313" key="4">
    <source>
        <dbReference type="EMBL" id="GHD61499.1"/>
    </source>
</evidence>
<dbReference type="AlphaFoldDB" id="A0A919CRX2"/>
<proteinExistence type="predicted"/>
<keyword evidence="1" id="KW-0479">Metal-binding</keyword>
<keyword evidence="5" id="KW-1185">Reference proteome</keyword>
<dbReference type="Gene3D" id="3.40.225.10">
    <property type="entry name" value="Class II aldolase/adducin N-terminal domain"/>
    <property type="match status" value="1"/>
</dbReference>
<dbReference type="GO" id="GO:0019323">
    <property type="term" value="P:pentose catabolic process"/>
    <property type="evidence" value="ECO:0007669"/>
    <property type="project" value="TreeGrafter"/>
</dbReference>
<evidence type="ECO:0000259" key="3">
    <source>
        <dbReference type="SMART" id="SM01007"/>
    </source>
</evidence>
<dbReference type="EMBL" id="BMZS01000013">
    <property type="protein sequence ID" value="GHD61499.1"/>
    <property type="molecule type" value="Genomic_DNA"/>
</dbReference>
<dbReference type="InterPro" id="IPR036409">
    <property type="entry name" value="Aldolase_II/adducin_N_sf"/>
</dbReference>
<dbReference type="SUPFAM" id="SSF53639">
    <property type="entry name" value="AraD/HMP-PK domain-like"/>
    <property type="match status" value="1"/>
</dbReference>
<evidence type="ECO:0000256" key="2">
    <source>
        <dbReference type="ARBA" id="ARBA00023239"/>
    </source>
</evidence>
<sequence length="235" mass="25709">MMPDKERALRQEVIDTCLKMNALGINQGTSGNASVRVSDEPNAGFFITPSAIPYEEIRPEDIVRMELDGSHSDNRRPSSEWRFHLDIMRHRPDCGAIVHTHGMFATTLACLRMEIPAFHYMIAQAGGPTIRCSGYATFGTQELSDTALEALEGRRACLLANHGMIAIGPSLKKALALALEVETLAGMYWRALQVGKPVILPDDEIERVGVKFGTMGYGAVEKGAAKPRKRKGKAA</sequence>
<dbReference type="InterPro" id="IPR001303">
    <property type="entry name" value="Aldolase_II/adducin_N"/>
</dbReference>
<evidence type="ECO:0000313" key="5">
    <source>
        <dbReference type="Proteomes" id="UP000630353"/>
    </source>
</evidence>
<dbReference type="InterPro" id="IPR050197">
    <property type="entry name" value="Aldolase_class_II_sugar_metab"/>
</dbReference>
<dbReference type="SMART" id="SM01007">
    <property type="entry name" value="Aldolase_II"/>
    <property type="match status" value="1"/>
</dbReference>
<dbReference type="PANTHER" id="PTHR22789:SF0">
    <property type="entry name" value="3-OXO-TETRONATE 4-PHOSPHATE DECARBOXYLASE-RELATED"/>
    <property type="match status" value="1"/>
</dbReference>
<dbReference type="GO" id="GO:0046872">
    <property type="term" value="F:metal ion binding"/>
    <property type="evidence" value="ECO:0007669"/>
    <property type="project" value="UniProtKB-KW"/>
</dbReference>
<protein>
    <submittedName>
        <fullName evidence="4">Fuculose phosphate aldolase</fullName>
    </submittedName>
</protein>
<reference evidence="4" key="2">
    <citation type="submission" date="2020-09" db="EMBL/GenBank/DDBJ databases">
        <authorList>
            <person name="Sun Q."/>
            <person name="Kim S."/>
        </authorList>
    </citation>
    <scope>NUCLEOTIDE SEQUENCE</scope>
    <source>
        <strain evidence="4">KCTC 42651</strain>
    </source>
</reference>
<gene>
    <name evidence="4" type="ORF">GCM10017083_48910</name>
</gene>
<name>A0A919CRX2_9PROT</name>
<dbReference type="PANTHER" id="PTHR22789">
    <property type="entry name" value="FUCULOSE PHOSPHATE ALDOLASE"/>
    <property type="match status" value="1"/>
</dbReference>
<dbReference type="Proteomes" id="UP000630353">
    <property type="component" value="Unassembled WGS sequence"/>
</dbReference>
<reference evidence="4" key="1">
    <citation type="journal article" date="2014" name="Int. J. Syst. Evol. Microbiol.">
        <title>Complete genome sequence of Corynebacterium casei LMG S-19264T (=DSM 44701T), isolated from a smear-ripened cheese.</title>
        <authorList>
            <consortium name="US DOE Joint Genome Institute (JGI-PGF)"/>
            <person name="Walter F."/>
            <person name="Albersmeier A."/>
            <person name="Kalinowski J."/>
            <person name="Ruckert C."/>
        </authorList>
    </citation>
    <scope>NUCLEOTIDE SEQUENCE</scope>
    <source>
        <strain evidence="4">KCTC 42651</strain>
    </source>
</reference>
<comment type="caution">
    <text evidence="4">The sequence shown here is derived from an EMBL/GenBank/DDBJ whole genome shotgun (WGS) entry which is preliminary data.</text>
</comment>
<dbReference type="GO" id="GO:0016832">
    <property type="term" value="F:aldehyde-lyase activity"/>
    <property type="evidence" value="ECO:0007669"/>
    <property type="project" value="TreeGrafter"/>
</dbReference>
<evidence type="ECO:0000256" key="1">
    <source>
        <dbReference type="ARBA" id="ARBA00022723"/>
    </source>
</evidence>
<dbReference type="GO" id="GO:0005829">
    <property type="term" value="C:cytosol"/>
    <property type="evidence" value="ECO:0007669"/>
    <property type="project" value="TreeGrafter"/>
</dbReference>
<dbReference type="Pfam" id="PF00596">
    <property type="entry name" value="Aldolase_II"/>
    <property type="match status" value="1"/>
</dbReference>
<feature type="domain" description="Class II aldolase/adducin N-terminal" evidence="3">
    <location>
        <begin position="11"/>
        <end position="189"/>
    </location>
</feature>
<accession>A0A919CRX2</accession>
<keyword evidence="2" id="KW-0456">Lyase</keyword>
<dbReference type="RefSeq" id="WP_189994657.1">
    <property type="nucleotide sequence ID" value="NZ_BMZS01000013.1"/>
</dbReference>